<keyword evidence="2" id="KW-1185">Reference proteome</keyword>
<dbReference type="PANTHER" id="PTHR46148:SF44">
    <property type="entry name" value="GAG-POL POLYPROTEIN"/>
    <property type="match status" value="1"/>
</dbReference>
<accession>A0A5B6UYI9</accession>
<evidence type="ECO:0000313" key="2">
    <source>
        <dbReference type="Proteomes" id="UP000325315"/>
    </source>
</evidence>
<keyword evidence="1" id="KW-0808">Transferase</keyword>
<dbReference type="PANTHER" id="PTHR46148">
    <property type="entry name" value="CHROMO DOMAIN-CONTAINING PROTEIN"/>
    <property type="match status" value="1"/>
</dbReference>
<dbReference type="EMBL" id="SMMG02000009">
    <property type="protein sequence ID" value="KAA3461452.1"/>
    <property type="molecule type" value="Genomic_DNA"/>
</dbReference>
<gene>
    <name evidence="1" type="ORF">EPI10_028022</name>
</gene>
<keyword evidence="1" id="KW-0675">Receptor</keyword>
<keyword evidence="1" id="KW-0418">Kinase</keyword>
<reference evidence="2" key="1">
    <citation type="journal article" date="2019" name="Plant Biotechnol. J.">
        <title>Genome sequencing of the Australian wild diploid species Gossypium australe highlights disease resistance and delayed gland morphogenesis.</title>
        <authorList>
            <person name="Cai Y."/>
            <person name="Cai X."/>
            <person name="Wang Q."/>
            <person name="Wang P."/>
            <person name="Zhang Y."/>
            <person name="Cai C."/>
            <person name="Xu Y."/>
            <person name="Wang K."/>
            <person name="Zhou Z."/>
            <person name="Wang C."/>
            <person name="Geng S."/>
            <person name="Li B."/>
            <person name="Dong Q."/>
            <person name="Hou Y."/>
            <person name="Wang H."/>
            <person name="Ai P."/>
            <person name="Liu Z."/>
            <person name="Yi F."/>
            <person name="Sun M."/>
            <person name="An G."/>
            <person name="Cheng J."/>
            <person name="Zhang Y."/>
            <person name="Shi Q."/>
            <person name="Xie Y."/>
            <person name="Shi X."/>
            <person name="Chang Y."/>
            <person name="Huang F."/>
            <person name="Chen Y."/>
            <person name="Hong S."/>
            <person name="Mi L."/>
            <person name="Sun Q."/>
            <person name="Zhang L."/>
            <person name="Zhou B."/>
            <person name="Peng R."/>
            <person name="Zhang X."/>
            <person name="Liu F."/>
        </authorList>
    </citation>
    <scope>NUCLEOTIDE SEQUENCE [LARGE SCALE GENOMIC DNA]</scope>
    <source>
        <strain evidence="2">cv. PA1801</strain>
    </source>
</reference>
<name>A0A5B6UYI9_9ROSI</name>
<dbReference type="GO" id="GO:0016301">
    <property type="term" value="F:kinase activity"/>
    <property type="evidence" value="ECO:0007669"/>
    <property type="project" value="UniProtKB-KW"/>
</dbReference>
<dbReference type="AlphaFoldDB" id="A0A5B6UYI9"/>
<proteinExistence type="predicted"/>
<dbReference type="Proteomes" id="UP000325315">
    <property type="component" value="Unassembled WGS sequence"/>
</dbReference>
<organism evidence="1 2">
    <name type="scientific">Gossypium australe</name>
    <dbReference type="NCBI Taxonomy" id="47621"/>
    <lineage>
        <taxon>Eukaryota</taxon>
        <taxon>Viridiplantae</taxon>
        <taxon>Streptophyta</taxon>
        <taxon>Embryophyta</taxon>
        <taxon>Tracheophyta</taxon>
        <taxon>Spermatophyta</taxon>
        <taxon>Magnoliopsida</taxon>
        <taxon>eudicotyledons</taxon>
        <taxon>Gunneridae</taxon>
        <taxon>Pentapetalae</taxon>
        <taxon>rosids</taxon>
        <taxon>malvids</taxon>
        <taxon>Malvales</taxon>
        <taxon>Malvaceae</taxon>
        <taxon>Malvoideae</taxon>
        <taxon>Gossypium</taxon>
    </lineage>
</organism>
<dbReference type="OrthoDB" id="998764at2759"/>
<evidence type="ECO:0000313" key="1">
    <source>
        <dbReference type="EMBL" id="KAA3461452.1"/>
    </source>
</evidence>
<sequence>MLNKKKDIEYPIGDRVFLKVSPWRKVLLAHHLALPSELERIHNIFHASMLRRYRFDPSHVISPVDVEIQLDMLYSEEPI</sequence>
<comment type="caution">
    <text evidence="1">The sequence shown here is derived from an EMBL/GenBank/DDBJ whole genome shotgun (WGS) entry which is preliminary data.</text>
</comment>
<protein>
    <submittedName>
        <fullName evidence="1">Receptor-like protein kinase</fullName>
    </submittedName>
</protein>